<evidence type="ECO:0000313" key="3">
    <source>
        <dbReference type="EMBL" id="OPB36609.1"/>
    </source>
</evidence>
<evidence type="ECO:0000256" key="2">
    <source>
        <dbReference type="SAM" id="MobiDB-lite"/>
    </source>
</evidence>
<dbReference type="OrthoDB" id="10616584at2759"/>
<feature type="region of interest" description="Disordered" evidence="2">
    <location>
        <begin position="179"/>
        <end position="257"/>
    </location>
</feature>
<dbReference type="Proteomes" id="UP000191004">
    <property type="component" value="Unassembled WGS sequence"/>
</dbReference>
<gene>
    <name evidence="3" type="ORF">A0O28_0056890</name>
</gene>
<dbReference type="AlphaFoldDB" id="A0A1T3C6G0"/>
<protein>
    <submittedName>
        <fullName evidence="3">Uncharacterized protein</fullName>
    </submittedName>
</protein>
<evidence type="ECO:0000256" key="1">
    <source>
        <dbReference type="SAM" id="Coils"/>
    </source>
</evidence>
<dbReference type="EMBL" id="LVVK01000023">
    <property type="protein sequence ID" value="OPB36609.1"/>
    <property type="molecule type" value="Genomic_DNA"/>
</dbReference>
<keyword evidence="4" id="KW-1185">Reference proteome</keyword>
<accession>A0A1T3C6G0</accession>
<organism evidence="3 4">
    <name type="scientific">Trichoderma guizhouense</name>
    <dbReference type="NCBI Taxonomy" id="1491466"/>
    <lineage>
        <taxon>Eukaryota</taxon>
        <taxon>Fungi</taxon>
        <taxon>Dikarya</taxon>
        <taxon>Ascomycota</taxon>
        <taxon>Pezizomycotina</taxon>
        <taxon>Sordariomycetes</taxon>
        <taxon>Hypocreomycetidae</taxon>
        <taxon>Hypocreales</taxon>
        <taxon>Hypocreaceae</taxon>
        <taxon>Trichoderma</taxon>
    </lineage>
</organism>
<reference evidence="3 4" key="1">
    <citation type="submission" date="2016-04" db="EMBL/GenBank/DDBJ databases">
        <title>Multiple horizontal gene transfer events from other fungi enriched the ability of the initially mycotrophic fungus Trichoderma (Ascomycota) to feed on dead plant biomass.</title>
        <authorList>
            <person name="Atanasova L."/>
            <person name="Chenthamara K."/>
            <person name="Zhang J."/>
            <person name="Grujic M."/>
            <person name="Henrissat B."/>
            <person name="Kuo A."/>
            <person name="Aertz A."/>
            <person name="Salamov A."/>
            <person name="Lipzen A."/>
            <person name="Labutti K."/>
            <person name="Barry K."/>
            <person name="Miao Y."/>
            <person name="Rahimi M.J."/>
            <person name="Shen Q."/>
            <person name="Grigoriev I.V."/>
            <person name="Kubicek C.P."/>
            <person name="Druzhinina I.S."/>
        </authorList>
    </citation>
    <scope>NUCLEOTIDE SEQUENCE [LARGE SCALE GENOMIC DNA]</scope>
    <source>
        <strain evidence="3 4">NJAU 4742</strain>
    </source>
</reference>
<evidence type="ECO:0000313" key="4">
    <source>
        <dbReference type="Proteomes" id="UP000191004"/>
    </source>
</evidence>
<keyword evidence="1" id="KW-0175">Coiled coil</keyword>
<proteinExistence type="predicted"/>
<feature type="coiled-coil region" evidence="1">
    <location>
        <begin position="261"/>
        <end position="295"/>
    </location>
</feature>
<name>A0A1T3C6G0_9HYPO</name>
<comment type="caution">
    <text evidence="3">The sequence shown here is derived from an EMBL/GenBank/DDBJ whole genome shotgun (WGS) entry which is preliminary data.</text>
</comment>
<sequence length="327" mass="36320">MPGDCPYPRPLKLDLDDVMISNSHSSYQTAIHVVDYYHQQAVLLTPDEQQTYIDLVRGSHYKLSRTNRRTPSNHKLWKYLKEEDNSYCRARFVMLAAIYGIEKLSNIRDTVVHGDGNFAIRDFSQYYNHYYYPSPSPTIQEAVSAANVSTSEPTTMHDMPGDNASLLSPISVYLSGAPAIDGNAESQPAPPRPLTPITIASDSDEGQNKSPPYSPVAEPVDPNSALNESTAVLEAPSLDPQAKSPAYSPRLEPTPTTNVGEVSLLAKIAELERENQSLKEENSSLLQDKSSLLQENSSLLQVIQDQAVDYNQLQHQFGEHIARCNHH</sequence>